<organism evidence="2">
    <name type="scientific">Rhizophora mucronata</name>
    <name type="common">Asiatic mangrove</name>
    <dbReference type="NCBI Taxonomy" id="61149"/>
    <lineage>
        <taxon>Eukaryota</taxon>
        <taxon>Viridiplantae</taxon>
        <taxon>Streptophyta</taxon>
        <taxon>Embryophyta</taxon>
        <taxon>Tracheophyta</taxon>
        <taxon>Spermatophyta</taxon>
        <taxon>Magnoliopsida</taxon>
        <taxon>eudicotyledons</taxon>
        <taxon>Gunneridae</taxon>
        <taxon>Pentapetalae</taxon>
        <taxon>rosids</taxon>
        <taxon>fabids</taxon>
        <taxon>Malpighiales</taxon>
        <taxon>Rhizophoraceae</taxon>
        <taxon>Rhizophora</taxon>
    </lineage>
</organism>
<accession>A0A2P2QD50</accession>
<keyword evidence="1" id="KW-0812">Transmembrane</keyword>
<protein>
    <submittedName>
        <fullName evidence="2">Clustered mitochondria protein-like</fullName>
    </submittedName>
</protein>
<evidence type="ECO:0000256" key="1">
    <source>
        <dbReference type="SAM" id="Phobius"/>
    </source>
</evidence>
<dbReference type="AlphaFoldDB" id="A0A2P2QD50"/>
<sequence>MLLQGATFSKPISFLLLLSPILSGLCCLIFCSCQSCY</sequence>
<proteinExistence type="predicted"/>
<reference evidence="2" key="1">
    <citation type="submission" date="2018-02" db="EMBL/GenBank/DDBJ databases">
        <title>Rhizophora mucronata_Transcriptome.</title>
        <authorList>
            <person name="Meera S.P."/>
            <person name="Sreeshan A."/>
            <person name="Augustine A."/>
        </authorList>
    </citation>
    <scope>NUCLEOTIDE SEQUENCE</scope>
    <source>
        <tissue evidence="2">Leaf</tissue>
    </source>
</reference>
<keyword evidence="1" id="KW-1133">Transmembrane helix</keyword>
<keyword evidence="1" id="KW-0472">Membrane</keyword>
<evidence type="ECO:0000313" key="2">
    <source>
        <dbReference type="EMBL" id="MBX64942.1"/>
    </source>
</evidence>
<feature type="transmembrane region" description="Helical" evidence="1">
    <location>
        <begin position="12"/>
        <end position="31"/>
    </location>
</feature>
<name>A0A2P2QD50_RHIMU</name>
<dbReference type="EMBL" id="GGEC01084458">
    <property type="protein sequence ID" value="MBX64942.1"/>
    <property type="molecule type" value="Transcribed_RNA"/>
</dbReference>